<dbReference type="InterPro" id="IPR013216">
    <property type="entry name" value="Methyltransf_11"/>
</dbReference>
<protein>
    <submittedName>
        <fullName evidence="3">S-adenosyl-L-methionine (SAM)-dependent methyltransferase PhcB</fullName>
    </submittedName>
</protein>
<keyword evidence="3" id="KW-0808">Transferase</keyword>
<keyword evidence="4" id="KW-1185">Reference proteome</keyword>
<dbReference type="InterPro" id="IPR029063">
    <property type="entry name" value="SAM-dependent_MTases_sf"/>
</dbReference>
<reference evidence="3" key="1">
    <citation type="journal article" date="2014" name="Int. J. Syst. Evol. Microbiol.">
        <title>Complete genome sequence of Corynebacterium casei LMG S-19264T (=DSM 44701T), isolated from a smear-ripened cheese.</title>
        <authorList>
            <consortium name="US DOE Joint Genome Institute (JGI-PGF)"/>
            <person name="Walter F."/>
            <person name="Albersmeier A."/>
            <person name="Kalinowski J."/>
            <person name="Ruckert C."/>
        </authorList>
    </citation>
    <scope>NUCLEOTIDE SEQUENCE</scope>
    <source>
        <strain evidence="3">CGMCC 1.10998</strain>
    </source>
</reference>
<name>A0A916XFN6_9BURK</name>
<organism evidence="3 4">
    <name type="scientific">Undibacterium terreum</name>
    <dbReference type="NCBI Taxonomy" id="1224302"/>
    <lineage>
        <taxon>Bacteria</taxon>
        <taxon>Pseudomonadati</taxon>
        <taxon>Pseudomonadota</taxon>
        <taxon>Betaproteobacteria</taxon>
        <taxon>Burkholderiales</taxon>
        <taxon>Oxalobacteraceae</taxon>
        <taxon>Undibacterium</taxon>
    </lineage>
</organism>
<reference evidence="3" key="2">
    <citation type="submission" date="2020-09" db="EMBL/GenBank/DDBJ databases">
        <authorList>
            <person name="Sun Q."/>
            <person name="Zhou Y."/>
        </authorList>
    </citation>
    <scope>NUCLEOTIDE SEQUENCE</scope>
    <source>
        <strain evidence="3">CGMCC 1.10998</strain>
    </source>
</reference>
<gene>
    <name evidence="3" type="primary">yafE</name>
    <name evidence="3" type="ORF">GCM10011396_14650</name>
</gene>
<dbReference type="EMBL" id="BMED01000001">
    <property type="protein sequence ID" value="GGC68691.1"/>
    <property type="molecule type" value="Genomic_DNA"/>
</dbReference>
<dbReference type="Gene3D" id="3.40.50.150">
    <property type="entry name" value="Vaccinia Virus protein VP39"/>
    <property type="match status" value="1"/>
</dbReference>
<dbReference type="PANTHER" id="PTHR43591:SF110">
    <property type="entry name" value="RHODANESE DOMAIN-CONTAINING PROTEIN"/>
    <property type="match status" value="1"/>
</dbReference>
<feature type="domain" description="Methyltransferase type 11" evidence="2">
    <location>
        <begin position="70"/>
        <end position="167"/>
    </location>
</feature>
<dbReference type="GO" id="GO:0008757">
    <property type="term" value="F:S-adenosylmethionine-dependent methyltransferase activity"/>
    <property type="evidence" value="ECO:0007669"/>
    <property type="project" value="InterPro"/>
</dbReference>
<dbReference type="RefSeq" id="WP_188565257.1">
    <property type="nucleotide sequence ID" value="NZ_BMED01000001.1"/>
</dbReference>
<dbReference type="Proteomes" id="UP000637423">
    <property type="component" value="Unassembled WGS sequence"/>
</dbReference>
<dbReference type="AlphaFoldDB" id="A0A916XFN6"/>
<dbReference type="Pfam" id="PF08241">
    <property type="entry name" value="Methyltransf_11"/>
    <property type="match status" value="1"/>
</dbReference>
<keyword evidence="3" id="KW-0489">Methyltransferase</keyword>
<dbReference type="GO" id="GO:0032259">
    <property type="term" value="P:methylation"/>
    <property type="evidence" value="ECO:0007669"/>
    <property type="project" value="UniProtKB-KW"/>
</dbReference>
<evidence type="ECO:0000313" key="3">
    <source>
        <dbReference type="EMBL" id="GGC68691.1"/>
    </source>
</evidence>
<dbReference type="SUPFAM" id="SSF53335">
    <property type="entry name" value="S-adenosyl-L-methionine-dependent methyltransferases"/>
    <property type="match status" value="1"/>
</dbReference>
<feature type="region of interest" description="Disordered" evidence="1">
    <location>
        <begin position="1"/>
        <end position="23"/>
    </location>
</feature>
<sequence>MNQQSKQASKVSHGNISREPQAITTDQQSLVVQQFGSTAENYLSSTVHAQGQDLQRLAALAARLQPAHSLDLGCGAGHASFALASATSGAVTAYDLSGQMLQVVAAEAQRRDLRNLHTRQGLVENLPFGDASFDLVATRFSAHHWLDMERAAAEMVRVLKPGGTLVVIDVVAPEVPLFDTVLQTLELLRDSSHVRNYRVSEWKSMLVNAGLSFVGSDSWKLPLDFDSWVKRIRTSAARIAALQVSMQELPQEVKEYFAVQPDLSFSSDTAWIEARHH</sequence>
<dbReference type="PANTHER" id="PTHR43591">
    <property type="entry name" value="METHYLTRANSFERASE"/>
    <property type="match status" value="1"/>
</dbReference>
<evidence type="ECO:0000313" key="4">
    <source>
        <dbReference type="Proteomes" id="UP000637423"/>
    </source>
</evidence>
<comment type="caution">
    <text evidence="3">The sequence shown here is derived from an EMBL/GenBank/DDBJ whole genome shotgun (WGS) entry which is preliminary data.</text>
</comment>
<accession>A0A916XFN6</accession>
<feature type="compositionally biased region" description="Polar residues" evidence="1">
    <location>
        <begin position="1"/>
        <end position="15"/>
    </location>
</feature>
<evidence type="ECO:0000259" key="2">
    <source>
        <dbReference type="Pfam" id="PF08241"/>
    </source>
</evidence>
<dbReference type="CDD" id="cd02440">
    <property type="entry name" value="AdoMet_MTases"/>
    <property type="match status" value="1"/>
</dbReference>
<proteinExistence type="predicted"/>
<evidence type="ECO:0000256" key="1">
    <source>
        <dbReference type="SAM" id="MobiDB-lite"/>
    </source>
</evidence>